<organism evidence="1">
    <name type="scientific">Prunus dulcis</name>
    <name type="common">Almond</name>
    <name type="synonym">Amygdalus dulcis</name>
    <dbReference type="NCBI Taxonomy" id="3755"/>
    <lineage>
        <taxon>Eukaryota</taxon>
        <taxon>Viridiplantae</taxon>
        <taxon>Streptophyta</taxon>
        <taxon>Embryophyta</taxon>
        <taxon>Tracheophyta</taxon>
        <taxon>Spermatophyta</taxon>
        <taxon>Magnoliopsida</taxon>
        <taxon>eudicotyledons</taxon>
        <taxon>Gunneridae</taxon>
        <taxon>Pentapetalae</taxon>
        <taxon>rosids</taxon>
        <taxon>fabids</taxon>
        <taxon>Rosales</taxon>
        <taxon>Rosaceae</taxon>
        <taxon>Amygdaloideae</taxon>
        <taxon>Amygdaleae</taxon>
        <taxon>Prunus</taxon>
    </lineage>
</organism>
<protein>
    <submittedName>
        <fullName evidence="1">Far-red impaired responsive family protein</fullName>
    </submittedName>
</protein>
<dbReference type="PANTHER" id="PTHR11439:SF455">
    <property type="entry name" value="RLK (RECEPTOR-LIKE PROTEIN KINASE) 8, PUTATIVE-RELATED"/>
    <property type="match status" value="1"/>
</dbReference>
<gene>
    <name evidence="1" type="ORF">Prudu_014036</name>
</gene>
<dbReference type="EMBL" id="AP019301">
    <property type="protein sequence ID" value="BBH03232.1"/>
    <property type="molecule type" value="Genomic_DNA"/>
</dbReference>
<name>A0A4Y1RG74_PRUDU</name>
<reference evidence="1" key="1">
    <citation type="journal article" date="2019" name="Science">
        <title>Mutation of a bHLH transcription factor allowed almond domestication.</title>
        <authorList>
            <person name="Sanchez-Perez R."/>
            <person name="Pavan S."/>
            <person name="Mazzeo R."/>
            <person name="Moldovan C."/>
            <person name="Aiese Cigliano R."/>
            <person name="Del Cueto J."/>
            <person name="Ricciardi F."/>
            <person name="Lotti C."/>
            <person name="Ricciardi L."/>
            <person name="Dicenta F."/>
            <person name="Lopez-Marques R.L."/>
            <person name="Lindberg Moller B."/>
        </authorList>
    </citation>
    <scope>NUCLEOTIDE SEQUENCE</scope>
</reference>
<sequence>MLLNRPDISRCFQLLSDALEWSVRGFIQYLTFTRPDISFVVNHVAQFMSAPCSPHLVVAKVPLALDSPLVSHGPLILCGFNTRPHTLHGFFDADWAGCPDTRRSTTSFFVFLGPNVISWSAKKQHTVSHSSAKAEYQSLAHVCADTTWISYLHHELAIPSSGPTLLICDNMSTTHMASN</sequence>
<proteinExistence type="predicted"/>
<evidence type="ECO:0000313" key="1">
    <source>
        <dbReference type="EMBL" id="BBH03232.1"/>
    </source>
</evidence>
<dbReference type="CDD" id="cd09272">
    <property type="entry name" value="RNase_HI_RT_Ty1"/>
    <property type="match status" value="1"/>
</dbReference>
<feature type="non-terminal residue" evidence="1">
    <location>
        <position position="179"/>
    </location>
</feature>
<dbReference type="AlphaFoldDB" id="A0A4Y1RG74"/>
<accession>A0A4Y1RG74</accession>
<dbReference type="PANTHER" id="PTHR11439">
    <property type="entry name" value="GAG-POL-RELATED RETROTRANSPOSON"/>
    <property type="match status" value="1"/>
</dbReference>